<feature type="compositionally biased region" description="Basic and acidic residues" evidence="11">
    <location>
        <begin position="521"/>
        <end position="534"/>
    </location>
</feature>
<sequence>MNQKGRKGRGGGRSGQSRGGTERTPKKDVVRYNEKYCKYYDSLNLVPKEEKEALWKFMGRDLPNSFRFTGSKAHALAVQQRLRDFYIPEIVSIKHEGEYVEAPKPVEWYPDQLAWYMTTPKNVIRRFAPFAKFQKFLVAENDVGNISRQEVVSMIPPLLMDIKPDMTVLDLCAAPGSKSAQLLEMVLAGQEERIEAAANAYQVGQTDSGYDDDGRSTGLLIANDVDYKRAHMLVHQLKRLSSANLIVTNHDATMFPSIKLPSDTSADGKPQPGKYLKFDRILADVPCSGDGTSRKNLEIWRTWTPQNALGLHVTQTRILVRALQMLKVGGRVVYSTCSMNPIEDEAVLVAAIDRCGGPEKVRLVDCSNELPKLKRFPGLKTWSVMDRTGELWHSYADVEERKREKDDATVNKLSETMFPPTDPALRNLPLEHAMRVYPHSQDTGAFFIAVLEKISEIRAKPEKESKKVQVSTSKEITVDEVKPEAAEIDGSKINASGSFEHVSMEVKPDPPSQEHSSSLKRKADDIEGDSPKKVKIEQEGITGTSAPAMSHPLPNKPVITQETSTTATAPERSECETAPSPNLLHPLPDKPPVPSKRNRNIPFEEPFKYLSPDIPELEQIRQFYKISSQFPSDRFMVRNAQGTASRNIYYTTALAKQILTENEGKGLKFVHSGVKMFVKQDVPNPDICPWRIQTDGLTVLERWVGSERIITLRKLSTLRSLLIEMFPKFSGDSWKELGEIGAQVKDVALGCCVLRIEPGLESDDLKEHMVFPLWKSVHSLNLMLPKEDRRALLLRLFNDESEVVNPMRKGVPTKPTADNTTLKQNGSVSQSPSSQKAEATKSEVEGNGTGEVMDVDEANGQAGLVEDDEDEGTSLEPNGNTSSEGD</sequence>
<dbReference type="InterPro" id="IPR001678">
    <property type="entry name" value="MeTrfase_RsmB-F_NOP2_dom"/>
</dbReference>
<evidence type="ECO:0000256" key="2">
    <source>
        <dbReference type="ARBA" id="ARBA00007494"/>
    </source>
</evidence>
<feature type="compositionally biased region" description="Basic residues" evidence="11">
    <location>
        <begin position="1"/>
        <end position="10"/>
    </location>
</feature>
<dbReference type="PRINTS" id="PR02011">
    <property type="entry name" value="RCMTNCL1"/>
</dbReference>
<keyword evidence="9" id="KW-0539">Nucleus</keyword>
<keyword evidence="14" id="KW-1185">Reference proteome</keyword>
<protein>
    <submittedName>
        <fullName evidence="13">Putative methyltransferase</fullName>
    </submittedName>
</protein>
<dbReference type="GO" id="GO:0002127">
    <property type="term" value="P:tRNA wobble base cytosine methylation"/>
    <property type="evidence" value="ECO:0007669"/>
    <property type="project" value="EnsemblFungi"/>
</dbReference>
<feature type="region of interest" description="Disordered" evidence="11">
    <location>
        <begin position="563"/>
        <end position="594"/>
    </location>
</feature>
<gene>
    <name evidence="13" type="ORF">UCRPC4_g05083</name>
</gene>
<proteinExistence type="inferred from homology"/>
<dbReference type="Gene3D" id="3.40.50.150">
    <property type="entry name" value="Vaccinia Virus protein VP39"/>
    <property type="match status" value="1"/>
</dbReference>
<feature type="active site" description="Nucleophile" evidence="10">
    <location>
        <position position="337"/>
    </location>
</feature>
<organism evidence="13 14">
    <name type="scientific">Phaeomoniella chlamydospora</name>
    <name type="common">Phaeoacremonium chlamydosporum</name>
    <dbReference type="NCBI Taxonomy" id="158046"/>
    <lineage>
        <taxon>Eukaryota</taxon>
        <taxon>Fungi</taxon>
        <taxon>Dikarya</taxon>
        <taxon>Ascomycota</taxon>
        <taxon>Pezizomycotina</taxon>
        <taxon>Eurotiomycetes</taxon>
        <taxon>Chaetothyriomycetidae</taxon>
        <taxon>Phaeomoniellales</taxon>
        <taxon>Phaeomoniellaceae</taxon>
        <taxon>Phaeomoniella</taxon>
    </lineage>
</organism>
<keyword evidence="8 10" id="KW-0694">RNA-binding</keyword>
<keyword evidence="5 10" id="KW-0808">Transferase</keyword>
<evidence type="ECO:0000256" key="8">
    <source>
        <dbReference type="ARBA" id="ARBA00022884"/>
    </source>
</evidence>
<reference evidence="13 14" key="2">
    <citation type="submission" date="2015-05" db="EMBL/GenBank/DDBJ databases">
        <authorList>
            <person name="Morales-Cruz A."/>
            <person name="Amrine K.C."/>
            <person name="Cantu D."/>
        </authorList>
    </citation>
    <scope>NUCLEOTIDE SEQUENCE [LARGE SCALE GENOMIC DNA]</scope>
    <source>
        <strain evidence="13">UCRPC4</strain>
    </source>
</reference>
<evidence type="ECO:0000313" key="14">
    <source>
        <dbReference type="Proteomes" id="UP000053317"/>
    </source>
</evidence>
<evidence type="ECO:0000256" key="7">
    <source>
        <dbReference type="ARBA" id="ARBA00022694"/>
    </source>
</evidence>
<dbReference type="InterPro" id="IPR029063">
    <property type="entry name" value="SAM-dependent_MTases_sf"/>
</dbReference>
<dbReference type="Pfam" id="PF25376">
    <property type="entry name" value="Pre-PUA_NSUN2"/>
    <property type="match status" value="1"/>
</dbReference>
<dbReference type="GO" id="GO:0016428">
    <property type="term" value="F:tRNA (cytidine-5-)-methyltransferase activity"/>
    <property type="evidence" value="ECO:0007669"/>
    <property type="project" value="EnsemblFungi"/>
</dbReference>
<evidence type="ECO:0000256" key="5">
    <source>
        <dbReference type="ARBA" id="ARBA00022679"/>
    </source>
</evidence>
<dbReference type="GO" id="GO:0005634">
    <property type="term" value="C:nucleus"/>
    <property type="evidence" value="ECO:0007669"/>
    <property type="project" value="UniProtKB-SubCell"/>
</dbReference>
<evidence type="ECO:0000256" key="3">
    <source>
        <dbReference type="ARBA" id="ARBA00022555"/>
    </source>
</evidence>
<dbReference type="Pfam" id="PF25378">
    <property type="entry name" value="PUA_NSUN2"/>
    <property type="match status" value="1"/>
</dbReference>
<feature type="region of interest" description="Disordered" evidence="11">
    <location>
        <begin position="806"/>
        <end position="886"/>
    </location>
</feature>
<dbReference type="EMBL" id="LCWF01000129">
    <property type="protein sequence ID" value="KKY18198.1"/>
    <property type="molecule type" value="Genomic_DNA"/>
</dbReference>
<evidence type="ECO:0000256" key="6">
    <source>
        <dbReference type="ARBA" id="ARBA00022691"/>
    </source>
</evidence>
<dbReference type="GO" id="GO:0005737">
    <property type="term" value="C:cytoplasm"/>
    <property type="evidence" value="ECO:0007669"/>
    <property type="project" value="TreeGrafter"/>
</dbReference>
<name>A0A0G2G2U6_PHACM</name>
<feature type="binding site" evidence="10">
    <location>
        <begin position="172"/>
        <end position="178"/>
    </location>
    <ligand>
        <name>S-adenosyl-L-methionine</name>
        <dbReference type="ChEBI" id="CHEBI:59789"/>
    </ligand>
</feature>
<dbReference type="InterPro" id="IPR023270">
    <property type="entry name" value="RCMT_NCL1"/>
</dbReference>
<dbReference type="AlphaFoldDB" id="A0A0G2G2U6"/>
<evidence type="ECO:0000256" key="11">
    <source>
        <dbReference type="SAM" id="MobiDB-lite"/>
    </source>
</evidence>
<dbReference type="InterPro" id="IPR049560">
    <property type="entry name" value="MeTrfase_RsmB-F_NOP2_cat"/>
</dbReference>
<comment type="subcellular location">
    <subcellularLocation>
        <location evidence="1">Nucleus</location>
    </subcellularLocation>
</comment>
<feature type="compositionally biased region" description="Polar residues" evidence="11">
    <location>
        <begin position="816"/>
        <end position="837"/>
    </location>
</feature>
<evidence type="ECO:0000313" key="13">
    <source>
        <dbReference type="EMBL" id="KKY18198.1"/>
    </source>
</evidence>
<feature type="binding site" evidence="10">
    <location>
        <position position="284"/>
    </location>
    <ligand>
        <name>S-adenosyl-L-methionine</name>
        <dbReference type="ChEBI" id="CHEBI:59789"/>
    </ligand>
</feature>
<feature type="binding site" evidence="10">
    <location>
        <position position="251"/>
    </location>
    <ligand>
        <name>S-adenosyl-L-methionine</name>
        <dbReference type="ChEBI" id="CHEBI:59789"/>
    </ligand>
</feature>
<evidence type="ECO:0000256" key="9">
    <source>
        <dbReference type="ARBA" id="ARBA00023242"/>
    </source>
</evidence>
<comment type="caution">
    <text evidence="13">The sequence shown here is derived from an EMBL/GenBank/DDBJ whole genome shotgun (WGS) entry which is preliminary data.</text>
</comment>
<dbReference type="InterPro" id="IPR018314">
    <property type="entry name" value="RsmB/NOL1/NOP2-like_CS"/>
</dbReference>
<feature type="region of interest" description="Disordered" evidence="11">
    <location>
        <begin position="503"/>
        <end position="534"/>
    </location>
</feature>
<dbReference type="PANTHER" id="PTHR22808">
    <property type="entry name" value="NCL1 YEAST -RELATED NOL1/NOP2/FMU SUN DOMAIN-CONTAINING"/>
    <property type="match status" value="1"/>
</dbReference>
<dbReference type="Pfam" id="PF01189">
    <property type="entry name" value="Methyltr_RsmB-F"/>
    <property type="match status" value="1"/>
</dbReference>
<dbReference type="InterPro" id="IPR023267">
    <property type="entry name" value="RCMT"/>
</dbReference>
<evidence type="ECO:0000256" key="4">
    <source>
        <dbReference type="ARBA" id="ARBA00022603"/>
    </source>
</evidence>
<feature type="domain" description="SAM-dependent MTase RsmB/NOP-type" evidence="12">
    <location>
        <begin position="54"/>
        <end position="454"/>
    </location>
</feature>
<keyword evidence="7" id="KW-0819">tRNA processing</keyword>
<dbReference type="GO" id="GO:0070301">
    <property type="term" value="P:cellular response to hydrogen peroxide"/>
    <property type="evidence" value="ECO:0007669"/>
    <property type="project" value="EnsemblFungi"/>
</dbReference>
<keyword evidence="4 10" id="KW-0489">Methyltransferase</keyword>
<evidence type="ECO:0000256" key="10">
    <source>
        <dbReference type="PROSITE-ProRule" id="PRU01023"/>
    </source>
</evidence>
<reference evidence="13 14" key="1">
    <citation type="submission" date="2015-05" db="EMBL/GenBank/DDBJ databases">
        <title>Distinctive expansion of gene families associated with plant cell wall degradation and secondary metabolism in the genomes of grapevine trunk pathogens.</title>
        <authorList>
            <person name="Lawrence D.P."/>
            <person name="Travadon R."/>
            <person name="Rolshausen P.E."/>
            <person name="Baumgartner K."/>
        </authorList>
    </citation>
    <scope>NUCLEOTIDE SEQUENCE [LARGE SCALE GENOMIC DNA]</scope>
    <source>
        <strain evidence="13">UCRPC4</strain>
    </source>
</reference>
<evidence type="ECO:0000259" key="12">
    <source>
        <dbReference type="PROSITE" id="PS51686"/>
    </source>
</evidence>
<dbReference type="PROSITE" id="PS51686">
    <property type="entry name" value="SAM_MT_RSMB_NOP"/>
    <property type="match status" value="1"/>
</dbReference>
<dbReference type="InterPro" id="IPR057285">
    <property type="entry name" value="Pre-PUA_NSUN2"/>
</dbReference>
<dbReference type="OrthoDB" id="6093671at2759"/>
<comment type="similarity">
    <text evidence="2 10">Belongs to the class I-like SAM-binding methyltransferase superfamily. RsmB/NOP family.</text>
</comment>
<dbReference type="Proteomes" id="UP000053317">
    <property type="component" value="Unassembled WGS sequence"/>
</dbReference>
<dbReference type="PROSITE" id="PS01153">
    <property type="entry name" value="NOL1_NOP2_SUN"/>
    <property type="match status" value="1"/>
</dbReference>
<feature type="compositionally biased region" description="Polar residues" evidence="11">
    <location>
        <begin position="875"/>
        <end position="886"/>
    </location>
</feature>
<dbReference type="PANTHER" id="PTHR22808:SF1">
    <property type="entry name" value="RNA CYTOSINE-C(5)-METHYLTRANSFERASE NSUN2-RELATED"/>
    <property type="match status" value="1"/>
</dbReference>
<accession>A0A0G2G2U6</accession>
<keyword evidence="6 10" id="KW-0949">S-adenosyl-L-methionine</keyword>
<dbReference type="InterPro" id="IPR057286">
    <property type="entry name" value="PUA_NSUN2"/>
</dbReference>
<evidence type="ECO:0000256" key="1">
    <source>
        <dbReference type="ARBA" id="ARBA00004123"/>
    </source>
</evidence>
<dbReference type="GO" id="GO:0000049">
    <property type="term" value="F:tRNA binding"/>
    <property type="evidence" value="ECO:0007669"/>
    <property type="project" value="UniProtKB-KW"/>
</dbReference>
<feature type="binding site" evidence="10">
    <location>
        <position position="224"/>
    </location>
    <ligand>
        <name>S-adenosyl-L-methionine</name>
        <dbReference type="ChEBI" id="CHEBI:59789"/>
    </ligand>
</feature>
<dbReference type="SUPFAM" id="SSF53335">
    <property type="entry name" value="S-adenosyl-L-methionine-dependent methyltransferases"/>
    <property type="match status" value="1"/>
</dbReference>
<keyword evidence="3" id="KW-0820">tRNA-binding</keyword>
<dbReference type="PRINTS" id="PR02008">
    <property type="entry name" value="RCMTFAMILY"/>
</dbReference>
<feature type="region of interest" description="Disordered" evidence="11">
    <location>
        <begin position="1"/>
        <end position="27"/>
    </location>
</feature>